<evidence type="ECO:0000313" key="2">
    <source>
        <dbReference type="EMBL" id="KAK0741497.1"/>
    </source>
</evidence>
<sequence>MKILQPTAALLSLVGLASAFEYESTPCYKPTFPSGLPPSNQLYRHPWYDHRCLSRWGFTGVPAAQIEKWNPAPPITCELATGIPGLMLPSKVRFLYSSDFMTLYGPDRILEIATFVSETYATVLAKYDALGIDTGPYIDFLLTLASDSGSVLETGRDGCACVTFAGEAFWKFAVSEKEDDKFAAQQSIAHEAYHCAQFYAHPDSHSGWVLDGSADYFSNVVYPAGDYEWRRDNNPEKMYSPLSPIYDDGERRYAANMFFQAMEMKGGPAKVHEFNMAPPPETTDPLAERARLSRYPGFADDFFYFAKLYTIVTPRHSSQTGPDVKVQTRIEDTCAATGVCRNGNFRRILDHPDMQPTPLTGGSPYLLQANAFTVRHFTTALDASLVGKTISITSNGAGNQRLAFRLATENTWTDMPGTLSTPCPVEGAPPTEILFLYTSTDNRDAQEVEVTLAHVAGMKRRDGETCTPPAQPVNTTAHCGAATGPLDLCLASKTWVLDNASQEAFLNAISATAGGGVQVWGRQTFTADAEAGRWAMAYQPAGLVIYSELLGLRIASNSTTEGQHAGGIVMKGAGRVCMVTTEGGGTVRTKIEVNGRPEPETVAPVDAGTPTGTEVGYRCDAQTLVFVYSRGSTVYEIVYR</sequence>
<evidence type="ECO:0000256" key="1">
    <source>
        <dbReference type="SAM" id="SignalP"/>
    </source>
</evidence>
<proteinExistence type="predicted"/>
<organism evidence="2 3">
    <name type="scientific">Schizothecium vesticola</name>
    <dbReference type="NCBI Taxonomy" id="314040"/>
    <lineage>
        <taxon>Eukaryota</taxon>
        <taxon>Fungi</taxon>
        <taxon>Dikarya</taxon>
        <taxon>Ascomycota</taxon>
        <taxon>Pezizomycotina</taxon>
        <taxon>Sordariomycetes</taxon>
        <taxon>Sordariomycetidae</taxon>
        <taxon>Sordariales</taxon>
        <taxon>Schizotheciaceae</taxon>
        <taxon>Schizothecium</taxon>
    </lineage>
</organism>
<keyword evidence="3" id="KW-1185">Reference proteome</keyword>
<gene>
    <name evidence="2" type="ORF">B0T18DRAFT_420247</name>
</gene>
<comment type="caution">
    <text evidence="2">The sequence shown here is derived from an EMBL/GenBank/DDBJ whole genome shotgun (WGS) entry which is preliminary data.</text>
</comment>
<name>A0AA40K0V3_9PEZI</name>
<reference evidence="2" key="1">
    <citation type="submission" date="2023-06" db="EMBL/GenBank/DDBJ databases">
        <title>Genome-scale phylogeny and comparative genomics of the fungal order Sordariales.</title>
        <authorList>
            <consortium name="Lawrence Berkeley National Laboratory"/>
            <person name="Hensen N."/>
            <person name="Bonometti L."/>
            <person name="Westerberg I."/>
            <person name="Brannstrom I.O."/>
            <person name="Guillou S."/>
            <person name="Cros-Aarteil S."/>
            <person name="Calhoun S."/>
            <person name="Haridas S."/>
            <person name="Kuo A."/>
            <person name="Mondo S."/>
            <person name="Pangilinan J."/>
            <person name="Riley R."/>
            <person name="LaButti K."/>
            <person name="Andreopoulos B."/>
            <person name="Lipzen A."/>
            <person name="Chen C."/>
            <person name="Yanf M."/>
            <person name="Daum C."/>
            <person name="Ng V."/>
            <person name="Clum A."/>
            <person name="Steindorff A."/>
            <person name="Ohm R."/>
            <person name="Martin F."/>
            <person name="Silar P."/>
            <person name="Natvig D."/>
            <person name="Lalanne C."/>
            <person name="Gautier V."/>
            <person name="Ament-velasquez S.L."/>
            <person name="Kruys A."/>
            <person name="Hutchinson M.I."/>
            <person name="Powell A.J."/>
            <person name="Barry K."/>
            <person name="Miller A.N."/>
            <person name="Grigoriev I.V."/>
            <person name="Debuchy R."/>
            <person name="Gladieux P."/>
            <person name="Thoren M.H."/>
            <person name="Johannesson H."/>
        </authorList>
    </citation>
    <scope>NUCLEOTIDE SEQUENCE</scope>
    <source>
        <strain evidence="2">SMH3187-1</strain>
    </source>
</reference>
<keyword evidence="1" id="KW-0732">Signal</keyword>
<feature type="chain" id="PRO_5041356103" evidence="1">
    <location>
        <begin position="20"/>
        <end position="640"/>
    </location>
</feature>
<accession>A0AA40K0V3</accession>
<evidence type="ECO:0000313" key="3">
    <source>
        <dbReference type="Proteomes" id="UP001172155"/>
    </source>
</evidence>
<feature type="signal peptide" evidence="1">
    <location>
        <begin position="1"/>
        <end position="19"/>
    </location>
</feature>
<dbReference type="Proteomes" id="UP001172155">
    <property type="component" value="Unassembled WGS sequence"/>
</dbReference>
<dbReference type="EMBL" id="JAUKUD010000006">
    <property type="protein sequence ID" value="KAK0741497.1"/>
    <property type="molecule type" value="Genomic_DNA"/>
</dbReference>
<protein>
    <submittedName>
        <fullName evidence="2">Uncharacterized protein</fullName>
    </submittedName>
</protein>
<dbReference type="AlphaFoldDB" id="A0AA40K0V3"/>